<organism evidence="2 3">
    <name type="scientific">Phytoactinopolyspora halophila</name>
    <dbReference type="NCBI Taxonomy" id="1981511"/>
    <lineage>
        <taxon>Bacteria</taxon>
        <taxon>Bacillati</taxon>
        <taxon>Actinomycetota</taxon>
        <taxon>Actinomycetes</taxon>
        <taxon>Jiangellales</taxon>
        <taxon>Jiangellaceae</taxon>
        <taxon>Phytoactinopolyspora</taxon>
    </lineage>
</organism>
<dbReference type="Gene3D" id="1.10.260.40">
    <property type="entry name" value="lambda repressor-like DNA-binding domains"/>
    <property type="match status" value="1"/>
</dbReference>
<dbReference type="AlphaFoldDB" id="A0A329QZE4"/>
<dbReference type="Pfam" id="PF13560">
    <property type="entry name" value="HTH_31"/>
    <property type="match status" value="1"/>
</dbReference>
<dbReference type="InterPro" id="IPR041413">
    <property type="entry name" value="MLTR_LBD"/>
</dbReference>
<dbReference type="CDD" id="cd00093">
    <property type="entry name" value="HTH_XRE"/>
    <property type="match status" value="1"/>
</dbReference>
<dbReference type="InterPro" id="IPR001387">
    <property type="entry name" value="Cro/C1-type_HTH"/>
</dbReference>
<dbReference type="SUPFAM" id="SSF47413">
    <property type="entry name" value="lambda repressor-like DNA-binding domains"/>
    <property type="match status" value="1"/>
</dbReference>
<evidence type="ECO:0000259" key="1">
    <source>
        <dbReference type="PROSITE" id="PS50943"/>
    </source>
</evidence>
<proteinExistence type="predicted"/>
<dbReference type="EMBL" id="QMIG01000003">
    <property type="protein sequence ID" value="RAW17493.1"/>
    <property type="molecule type" value="Genomic_DNA"/>
</dbReference>
<sequence length="285" mass="30989">MSDNELGAFLRSRREAVTPADVALPAGNRRRTPGLRRAELATLAGISVEYLTRLEQGRDRHPSPQVLGAIADALRMPTEERLHLRWLSKITAGDPSLCGAAEPPDRSVRATVQAMLDRLEPTPATVLNRLGDVLAFTGGYDHLARPFGLFDTQPPNVLRFLFTDPRAREIYPEWDRVADEHVATLRSAAPPEDPHVAALTEELEVSAGASFSDRLAAPPTLPQRTGVERLVHPEVGELRLAYEAFDVPGASGQRIVVLLPDDDATAGALDRLSGRRSGNLRAVPS</sequence>
<gene>
    <name evidence="2" type="ORF">DPM12_05670</name>
</gene>
<evidence type="ECO:0000313" key="2">
    <source>
        <dbReference type="EMBL" id="RAW17493.1"/>
    </source>
</evidence>
<protein>
    <submittedName>
        <fullName evidence="2">Transcriptional regulator</fullName>
    </submittedName>
</protein>
<dbReference type="PANTHER" id="PTHR35010:SF2">
    <property type="entry name" value="BLL4672 PROTEIN"/>
    <property type="match status" value="1"/>
</dbReference>
<dbReference type="Gene3D" id="3.30.450.180">
    <property type="match status" value="1"/>
</dbReference>
<dbReference type="InterPro" id="IPR010982">
    <property type="entry name" value="Lambda_DNA-bd_dom_sf"/>
</dbReference>
<name>A0A329QZE4_9ACTN</name>
<accession>A0A329QZE4</accession>
<feature type="domain" description="HTH cro/C1-type" evidence="1">
    <location>
        <begin position="34"/>
        <end position="81"/>
    </location>
</feature>
<reference evidence="2 3" key="1">
    <citation type="submission" date="2018-06" db="EMBL/GenBank/DDBJ databases">
        <title>Phytoactinopolyspora halophila sp. nov., a novel halophilic actinomycete isolated from a saline soil in China.</title>
        <authorList>
            <person name="Tang S.-K."/>
        </authorList>
    </citation>
    <scope>NUCLEOTIDE SEQUENCE [LARGE SCALE GENOMIC DNA]</scope>
    <source>
        <strain evidence="2 3">YIM 96934</strain>
    </source>
</reference>
<comment type="caution">
    <text evidence="2">The sequence shown here is derived from an EMBL/GenBank/DDBJ whole genome shotgun (WGS) entry which is preliminary data.</text>
</comment>
<evidence type="ECO:0000313" key="3">
    <source>
        <dbReference type="Proteomes" id="UP000250462"/>
    </source>
</evidence>
<dbReference type="Pfam" id="PF17765">
    <property type="entry name" value="MLTR_LBD"/>
    <property type="match status" value="1"/>
</dbReference>
<dbReference type="PROSITE" id="PS50943">
    <property type="entry name" value="HTH_CROC1"/>
    <property type="match status" value="1"/>
</dbReference>
<dbReference type="PANTHER" id="PTHR35010">
    <property type="entry name" value="BLL4672 PROTEIN-RELATED"/>
    <property type="match status" value="1"/>
</dbReference>
<dbReference type="Proteomes" id="UP000250462">
    <property type="component" value="Unassembled WGS sequence"/>
</dbReference>
<dbReference type="OrthoDB" id="3608749at2"/>
<dbReference type="GO" id="GO:0003677">
    <property type="term" value="F:DNA binding"/>
    <property type="evidence" value="ECO:0007669"/>
    <property type="project" value="InterPro"/>
</dbReference>
<keyword evidence="3" id="KW-1185">Reference proteome</keyword>
<dbReference type="RefSeq" id="WP_112257312.1">
    <property type="nucleotide sequence ID" value="NZ_QMIG01000003.1"/>
</dbReference>
<dbReference type="SMART" id="SM00530">
    <property type="entry name" value="HTH_XRE"/>
    <property type="match status" value="1"/>
</dbReference>